<evidence type="ECO:0000259" key="2">
    <source>
        <dbReference type="Pfam" id="PF24626"/>
    </source>
</evidence>
<comment type="subunit">
    <text evidence="1">Component of the NuA4 histone acetyltransferase complex.</text>
</comment>
<sequence length="152" mass="17770">MRHGQEQQARYYNQKHLEKVYAPGDEVMLSAKNLRTARPSKKLDSTFHGPYTEEAIGSQAYRLDLPKSYKIHNVFHVSLLEPYHIRDGERPEQPPLMLVDDHEEWEVEEVLDEMTNGFGFPIENATWEPSEFLKNAPGAIKDYQKKLRTTKR</sequence>
<dbReference type="SUPFAM" id="SSF54160">
    <property type="entry name" value="Chromo domain-like"/>
    <property type="match status" value="1"/>
</dbReference>
<dbReference type="Proteomes" id="UP000242791">
    <property type="component" value="Unassembled WGS sequence"/>
</dbReference>
<feature type="domain" description="Tf2-1-like SH3-like" evidence="2">
    <location>
        <begin position="24"/>
        <end position="84"/>
    </location>
</feature>
<dbReference type="STRING" id="1658174.A0A1J9Q9X8"/>
<comment type="caution">
    <text evidence="3">The sequence shown here is derived from an EMBL/GenBank/DDBJ whole genome shotgun (WGS) entry which is preliminary data.</text>
</comment>
<proteinExistence type="predicted"/>
<name>A0A1J9Q9X8_9EURO</name>
<dbReference type="InterPro" id="IPR056924">
    <property type="entry name" value="SH3_Tf2-1"/>
</dbReference>
<dbReference type="OrthoDB" id="4177918at2759"/>
<dbReference type="EMBL" id="LGTZ01000342">
    <property type="protein sequence ID" value="OJD25630.1"/>
    <property type="molecule type" value="Genomic_DNA"/>
</dbReference>
<keyword evidence="4" id="KW-1185">Reference proteome</keyword>
<accession>A0A1J9Q9X8</accession>
<dbReference type="AlphaFoldDB" id="A0A1J9Q9X8"/>
<protein>
    <recommendedName>
        <fullName evidence="2">Tf2-1-like SH3-like domain-containing protein</fullName>
    </recommendedName>
</protein>
<gene>
    <name evidence="3" type="ORF">ACJ73_03002</name>
</gene>
<evidence type="ECO:0000313" key="3">
    <source>
        <dbReference type="EMBL" id="OJD25630.1"/>
    </source>
</evidence>
<dbReference type="VEuPathDB" id="FungiDB:ACJ73_03002"/>
<evidence type="ECO:0000256" key="1">
    <source>
        <dbReference type="ARBA" id="ARBA00011353"/>
    </source>
</evidence>
<reference evidence="3 4" key="1">
    <citation type="submission" date="2015-08" db="EMBL/GenBank/DDBJ databases">
        <title>Emmonsia species relationships and genome sequence.</title>
        <authorList>
            <person name="Cuomo C.A."/>
            <person name="Schwartz I.S."/>
            <person name="Kenyon C."/>
            <person name="De Hoog G.S."/>
            <person name="Govender N.P."/>
            <person name="Botha A."/>
            <person name="Moreno L."/>
            <person name="De Vries M."/>
            <person name="Munoz J.F."/>
            <person name="Stielow J.B."/>
        </authorList>
    </citation>
    <scope>NUCLEOTIDE SEQUENCE [LARGE SCALE GENOMIC DNA]</scope>
    <source>
        <strain evidence="3 4">EI222</strain>
    </source>
</reference>
<dbReference type="Pfam" id="PF24626">
    <property type="entry name" value="SH3_Tf2-1"/>
    <property type="match status" value="1"/>
</dbReference>
<dbReference type="InterPro" id="IPR016197">
    <property type="entry name" value="Chromo-like_dom_sf"/>
</dbReference>
<dbReference type="Gene3D" id="2.40.50.40">
    <property type="match status" value="1"/>
</dbReference>
<evidence type="ECO:0000313" key="4">
    <source>
        <dbReference type="Proteomes" id="UP000242791"/>
    </source>
</evidence>
<organism evidence="3 4">
    <name type="scientific">Blastomyces percursus</name>
    <dbReference type="NCBI Taxonomy" id="1658174"/>
    <lineage>
        <taxon>Eukaryota</taxon>
        <taxon>Fungi</taxon>
        <taxon>Dikarya</taxon>
        <taxon>Ascomycota</taxon>
        <taxon>Pezizomycotina</taxon>
        <taxon>Eurotiomycetes</taxon>
        <taxon>Eurotiomycetidae</taxon>
        <taxon>Onygenales</taxon>
        <taxon>Ajellomycetaceae</taxon>
        <taxon>Blastomyces</taxon>
    </lineage>
</organism>
<dbReference type="CDD" id="cd00024">
    <property type="entry name" value="CD_CSD"/>
    <property type="match status" value="1"/>
</dbReference>